<keyword evidence="9" id="KW-1185">Reference proteome</keyword>
<evidence type="ECO:0000256" key="2">
    <source>
        <dbReference type="ARBA" id="ARBA00022448"/>
    </source>
</evidence>
<dbReference type="SUPFAM" id="SSF103473">
    <property type="entry name" value="MFS general substrate transporter"/>
    <property type="match status" value="1"/>
</dbReference>
<proteinExistence type="predicted"/>
<evidence type="ECO:0000256" key="4">
    <source>
        <dbReference type="ARBA" id="ARBA00022692"/>
    </source>
</evidence>
<dbReference type="GO" id="GO:0022857">
    <property type="term" value="F:transmembrane transporter activity"/>
    <property type="evidence" value="ECO:0007669"/>
    <property type="project" value="InterPro"/>
</dbReference>
<dbReference type="PROSITE" id="PS50850">
    <property type="entry name" value="MFS"/>
    <property type="match status" value="1"/>
</dbReference>
<dbReference type="PANTHER" id="PTHR43414">
    <property type="entry name" value="MULTIDRUG RESISTANCE PROTEIN MDTG"/>
    <property type="match status" value="1"/>
</dbReference>
<comment type="caution">
    <text evidence="8">The sequence shown here is derived from an EMBL/GenBank/DDBJ whole genome shotgun (WGS) entry which is preliminary data.</text>
</comment>
<evidence type="ECO:0000313" key="8">
    <source>
        <dbReference type="EMBL" id="RNA68697.1"/>
    </source>
</evidence>
<dbReference type="AlphaFoldDB" id="A0A3M7TT51"/>
<dbReference type="OrthoDB" id="9793283at2"/>
<dbReference type="EMBL" id="RHIB01000001">
    <property type="protein sequence ID" value="RNA68697.1"/>
    <property type="molecule type" value="Genomic_DNA"/>
</dbReference>
<dbReference type="Pfam" id="PF07690">
    <property type="entry name" value="MFS_1"/>
    <property type="match status" value="1"/>
</dbReference>
<comment type="subcellular location">
    <subcellularLocation>
        <location evidence="1">Cell membrane</location>
        <topology evidence="1">Multi-pass membrane protein</topology>
    </subcellularLocation>
</comment>
<dbReference type="PANTHER" id="PTHR43414:SF6">
    <property type="entry name" value="MULTIDRUG RESISTANCE PROTEIN MDTG"/>
    <property type="match status" value="1"/>
</dbReference>
<feature type="domain" description="Major facilitator superfamily (MFS) profile" evidence="7">
    <location>
        <begin position="11"/>
        <end position="393"/>
    </location>
</feature>
<keyword evidence="3" id="KW-1003">Cell membrane</keyword>
<evidence type="ECO:0000313" key="9">
    <source>
        <dbReference type="Proteomes" id="UP000278746"/>
    </source>
</evidence>
<dbReference type="GO" id="GO:0005886">
    <property type="term" value="C:plasma membrane"/>
    <property type="evidence" value="ECO:0007669"/>
    <property type="project" value="UniProtKB-SubCell"/>
</dbReference>
<keyword evidence="4" id="KW-0812">Transmembrane</keyword>
<evidence type="ECO:0000259" key="7">
    <source>
        <dbReference type="PROSITE" id="PS50850"/>
    </source>
</evidence>
<keyword evidence="6" id="KW-0472">Membrane</keyword>
<keyword evidence="2" id="KW-0813">Transport</keyword>
<evidence type="ECO:0000256" key="3">
    <source>
        <dbReference type="ARBA" id="ARBA00022475"/>
    </source>
</evidence>
<organism evidence="8 9">
    <name type="scientific">Alteribacter keqinensis</name>
    <dbReference type="NCBI Taxonomy" id="2483800"/>
    <lineage>
        <taxon>Bacteria</taxon>
        <taxon>Bacillati</taxon>
        <taxon>Bacillota</taxon>
        <taxon>Bacilli</taxon>
        <taxon>Bacillales</taxon>
        <taxon>Bacillaceae</taxon>
        <taxon>Alteribacter</taxon>
    </lineage>
</organism>
<dbReference type="InterPro" id="IPR036259">
    <property type="entry name" value="MFS_trans_sf"/>
</dbReference>
<sequence length="406" mass="43562">MSVSEKKRKKAFLLLMINMFVVMMGIGLVIPILPYYVESFGAGSIELGMLIALFAFMQFLLAPFWGKLSDKIGRKPLIAIGMFGFAAAEFIFAFATQMWMLYLSRMIAGTFGAAVIPTAMAYVADTTTEERRSKGMGLLGMAMALGIVFGPGIGGWLAEISLATPFLFAGIAASIAGLFSILFLPESHPAEKRKTEDTGLKTNQFQDMWQALRSPAGFLIALVFALSFGLANFQTVFGMYALERFSYNPAEVGTIVMIVGLVGAVAQGGLIGSLSKRFGDERVALGSLLLSGAGFILMGLAFNYATLILTTCLFFLGNSLLRPSVNAMISKLAGSKQGLIMGVNNSFVSLGNVAGALIAGNFFAWNMFLPFGLGAFVMFSAFAATLLWLGSRQENTEVINHEAKSH</sequence>
<dbReference type="Gene3D" id="1.20.1250.20">
    <property type="entry name" value="MFS general substrate transporter like domains"/>
    <property type="match status" value="1"/>
</dbReference>
<evidence type="ECO:0000256" key="1">
    <source>
        <dbReference type="ARBA" id="ARBA00004651"/>
    </source>
</evidence>
<name>A0A3M7TT51_9BACI</name>
<protein>
    <submittedName>
        <fullName evidence="8">MFS transporter</fullName>
    </submittedName>
</protein>
<evidence type="ECO:0000256" key="6">
    <source>
        <dbReference type="ARBA" id="ARBA00023136"/>
    </source>
</evidence>
<evidence type="ECO:0000256" key="5">
    <source>
        <dbReference type="ARBA" id="ARBA00022989"/>
    </source>
</evidence>
<dbReference type="Proteomes" id="UP000278746">
    <property type="component" value="Unassembled WGS sequence"/>
</dbReference>
<dbReference type="InterPro" id="IPR001958">
    <property type="entry name" value="Tet-R_TetA/multi-R_MdtG-like"/>
</dbReference>
<keyword evidence="5" id="KW-1133">Transmembrane helix</keyword>
<gene>
    <name evidence="8" type="ORF">EBO34_01640</name>
</gene>
<dbReference type="RefSeq" id="WP_122896223.1">
    <property type="nucleotide sequence ID" value="NZ_RHIB01000001.1"/>
</dbReference>
<dbReference type="InterPro" id="IPR020846">
    <property type="entry name" value="MFS_dom"/>
</dbReference>
<dbReference type="PRINTS" id="PR01035">
    <property type="entry name" value="TCRTETA"/>
</dbReference>
<reference evidence="8 9" key="1">
    <citation type="submission" date="2018-10" db="EMBL/GenBank/DDBJ databases">
        <title>Bacillus Keqinensis sp. nov., a moderately halophilic bacterium isolated from a saline-alkaline lake.</title>
        <authorList>
            <person name="Wang H."/>
        </authorList>
    </citation>
    <scope>NUCLEOTIDE SEQUENCE [LARGE SCALE GENOMIC DNA]</scope>
    <source>
        <strain evidence="8 9">KQ-3</strain>
    </source>
</reference>
<accession>A0A3M7TT51</accession>
<dbReference type="InterPro" id="IPR011701">
    <property type="entry name" value="MFS"/>
</dbReference>